<evidence type="ECO:0000313" key="11">
    <source>
        <dbReference type="EMBL" id="KRM12558.1"/>
    </source>
</evidence>
<protein>
    <recommendedName>
        <fullName evidence="8">Cell division protein DivIB</fullName>
    </recommendedName>
</protein>
<dbReference type="InterPro" id="IPR034746">
    <property type="entry name" value="POTRA"/>
</dbReference>
<evidence type="ECO:0000256" key="2">
    <source>
        <dbReference type="ARBA" id="ARBA00022475"/>
    </source>
</evidence>
<dbReference type="Pfam" id="PF03799">
    <property type="entry name" value="FtsQ_DivIB_C"/>
    <property type="match status" value="1"/>
</dbReference>
<comment type="subcellular location">
    <subcellularLocation>
        <location evidence="8">Cell membrane</location>
        <topology evidence="8">Single-pass type II membrane protein</topology>
    </subcellularLocation>
    <subcellularLocation>
        <location evidence="1">Membrane</location>
    </subcellularLocation>
    <text evidence="8">Localizes to the division septum.</text>
</comment>
<evidence type="ECO:0000256" key="1">
    <source>
        <dbReference type="ARBA" id="ARBA00004370"/>
    </source>
</evidence>
<feature type="domain" description="POTRA" evidence="10">
    <location>
        <begin position="84"/>
        <end position="155"/>
    </location>
</feature>
<dbReference type="InterPro" id="IPR026580">
    <property type="entry name" value="DivIB"/>
</dbReference>
<dbReference type="AlphaFoldDB" id="A0A0R1W462"/>
<evidence type="ECO:0000256" key="9">
    <source>
        <dbReference type="SAM" id="MobiDB-lite"/>
    </source>
</evidence>
<keyword evidence="12" id="KW-1185">Reference proteome</keyword>
<sequence length="282" mass="31933">MAHDRKEFSHNKYAQRLAEIDKREKERVKRHAHFSSGQPEKPIGSKLPKLKKQRVDRTTIRATFLIVFFIIIIGVMGFIVSPYSKINKITISGNDTLTDKQVLRATGITKQDFMWNFNKKSSEIDKKATKQNPEIKKVTVSVTSFRSIKVQVTENKIIGSVYKNGKYYPVLSSGYILNNSQASPMNDVAVYSGFKSKQVIIQTTKQYAKLSNSIKSGVSEVKFQPTKNDPQRLRIFMNDGNEVLVKYTNLADKMAYYPGIVSQMSGNGVVNLEVGAYSHTYN</sequence>
<dbReference type="Pfam" id="PF08478">
    <property type="entry name" value="POTRA_1"/>
    <property type="match status" value="1"/>
</dbReference>
<gene>
    <name evidence="8" type="primary">divIB</name>
    <name evidence="11" type="ORF">FD16_GL002309</name>
</gene>
<keyword evidence="6 8" id="KW-0472">Membrane</keyword>
<comment type="function">
    <text evidence="8">Cell division protein that may be involved in stabilizing or promoting the assembly of the division complex.</text>
</comment>
<evidence type="ECO:0000256" key="7">
    <source>
        <dbReference type="ARBA" id="ARBA00023306"/>
    </source>
</evidence>
<dbReference type="GO" id="GO:0043093">
    <property type="term" value="P:FtsZ-dependent cytokinesis"/>
    <property type="evidence" value="ECO:0007669"/>
    <property type="project" value="UniProtKB-UniRule"/>
</dbReference>
<dbReference type="InterPro" id="IPR050487">
    <property type="entry name" value="FtsQ_DivIB"/>
</dbReference>
<evidence type="ECO:0000256" key="4">
    <source>
        <dbReference type="ARBA" id="ARBA00022692"/>
    </source>
</evidence>
<dbReference type="GO" id="GO:0005886">
    <property type="term" value="C:plasma membrane"/>
    <property type="evidence" value="ECO:0007669"/>
    <property type="project" value="UniProtKB-SubCell"/>
</dbReference>
<dbReference type="GO" id="GO:0032153">
    <property type="term" value="C:cell division site"/>
    <property type="evidence" value="ECO:0007669"/>
    <property type="project" value="UniProtKB-UniRule"/>
</dbReference>
<dbReference type="PROSITE" id="PS51779">
    <property type="entry name" value="POTRA"/>
    <property type="match status" value="1"/>
</dbReference>
<feature type="transmembrane region" description="Helical" evidence="8">
    <location>
        <begin position="59"/>
        <end position="80"/>
    </location>
</feature>
<dbReference type="RefSeq" id="WP_010622428.1">
    <property type="nucleotide sequence ID" value="NZ_AZGF01000007.1"/>
</dbReference>
<organism evidence="11 12">
    <name type="scientific">Paucilactobacillus suebicus DSM 5007 = KCTC 3549</name>
    <dbReference type="NCBI Taxonomy" id="1423807"/>
    <lineage>
        <taxon>Bacteria</taxon>
        <taxon>Bacillati</taxon>
        <taxon>Bacillota</taxon>
        <taxon>Bacilli</taxon>
        <taxon>Lactobacillales</taxon>
        <taxon>Lactobacillaceae</taxon>
        <taxon>Paucilactobacillus</taxon>
    </lineage>
</organism>
<dbReference type="eggNOG" id="COG1589">
    <property type="taxonomic scope" value="Bacteria"/>
</dbReference>
<dbReference type="PANTHER" id="PTHR37820">
    <property type="entry name" value="CELL DIVISION PROTEIN DIVIB"/>
    <property type="match status" value="1"/>
</dbReference>
<evidence type="ECO:0000256" key="8">
    <source>
        <dbReference type="HAMAP-Rule" id="MF_00912"/>
    </source>
</evidence>
<dbReference type="PANTHER" id="PTHR37820:SF1">
    <property type="entry name" value="CELL DIVISION PROTEIN FTSQ"/>
    <property type="match status" value="1"/>
</dbReference>
<name>A0A0R1W462_9LACO</name>
<keyword evidence="4 8" id="KW-0812">Transmembrane</keyword>
<dbReference type="InterPro" id="IPR005548">
    <property type="entry name" value="Cell_div_FtsQ/DivIB_C"/>
</dbReference>
<evidence type="ECO:0000256" key="6">
    <source>
        <dbReference type="ARBA" id="ARBA00023136"/>
    </source>
</evidence>
<dbReference type="PATRIC" id="fig|1423807.3.peg.2376"/>
<evidence type="ECO:0000313" key="12">
    <source>
        <dbReference type="Proteomes" id="UP000051820"/>
    </source>
</evidence>
<comment type="similarity">
    <text evidence="8">Belongs to the FtsQ/DivIB family. DivIB subfamily.</text>
</comment>
<proteinExistence type="inferred from homology"/>
<dbReference type="STRING" id="1423807.FD16_GL002309"/>
<dbReference type="HAMAP" id="MF_00912">
    <property type="entry name" value="DivIB"/>
    <property type="match status" value="1"/>
</dbReference>
<feature type="region of interest" description="Disordered" evidence="9">
    <location>
        <begin position="22"/>
        <end position="49"/>
    </location>
</feature>
<keyword evidence="5 8" id="KW-1133">Transmembrane helix</keyword>
<dbReference type="OrthoDB" id="1819027at2"/>
<accession>A0A0R1W462</accession>
<evidence type="ECO:0000256" key="3">
    <source>
        <dbReference type="ARBA" id="ARBA00022618"/>
    </source>
</evidence>
<dbReference type="Gene3D" id="3.40.50.10960">
    <property type="match status" value="1"/>
</dbReference>
<dbReference type="EMBL" id="AZGF01000007">
    <property type="protein sequence ID" value="KRM12558.1"/>
    <property type="molecule type" value="Genomic_DNA"/>
</dbReference>
<comment type="caution">
    <text evidence="11">The sequence shown here is derived from an EMBL/GenBank/DDBJ whole genome shotgun (WGS) entry which is preliminary data.</text>
</comment>
<evidence type="ECO:0000256" key="5">
    <source>
        <dbReference type="ARBA" id="ARBA00022989"/>
    </source>
</evidence>
<keyword evidence="3 8" id="KW-0132">Cell division</keyword>
<dbReference type="Proteomes" id="UP000051820">
    <property type="component" value="Unassembled WGS sequence"/>
</dbReference>
<keyword evidence="2 8" id="KW-1003">Cell membrane</keyword>
<reference evidence="11 12" key="1">
    <citation type="journal article" date="2015" name="Genome Announc.">
        <title>Expanding the biotechnology potential of lactobacilli through comparative genomics of 213 strains and associated genera.</title>
        <authorList>
            <person name="Sun Z."/>
            <person name="Harris H.M."/>
            <person name="McCann A."/>
            <person name="Guo C."/>
            <person name="Argimon S."/>
            <person name="Zhang W."/>
            <person name="Yang X."/>
            <person name="Jeffery I.B."/>
            <person name="Cooney J.C."/>
            <person name="Kagawa T.F."/>
            <person name="Liu W."/>
            <person name="Song Y."/>
            <person name="Salvetti E."/>
            <person name="Wrobel A."/>
            <person name="Rasinkangas P."/>
            <person name="Parkhill J."/>
            <person name="Rea M.C."/>
            <person name="O'Sullivan O."/>
            <person name="Ritari J."/>
            <person name="Douillard F.P."/>
            <person name="Paul Ross R."/>
            <person name="Yang R."/>
            <person name="Briner A.E."/>
            <person name="Felis G.E."/>
            <person name="de Vos W.M."/>
            <person name="Barrangou R."/>
            <person name="Klaenhammer T.R."/>
            <person name="Caufield P.W."/>
            <person name="Cui Y."/>
            <person name="Zhang H."/>
            <person name="O'Toole P.W."/>
        </authorList>
    </citation>
    <scope>NUCLEOTIDE SEQUENCE [LARGE SCALE GENOMIC DNA]</scope>
    <source>
        <strain evidence="11 12">DSM 5007</strain>
    </source>
</reference>
<dbReference type="InterPro" id="IPR013685">
    <property type="entry name" value="POTRA_FtsQ_type"/>
</dbReference>
<evidence type="ECO:0000259" key="10">
    <source>
        <dbReference type="PROSITE" id="PS51779"/>
    </source>
</evidence>
<keyword evidence="7 8" id="KW-0131">Cell cycle</keyword>